<accession>A0A2A2SIC8</accession>
<evidence type="ECO:0000313" key="4">
    <source>
        <dbReference type="Proteomes" id="UP000218151"/>
    </source>
</evidence>
<dbReference type="InterPro" id="IPR017113">
    <property type="entry name" value="Antirestriction_ArdC"/>
</dbReference>
<evidence type="ECO:0000313" key="3">
    <source>
        <dbReference type="EMBL" id="PAX09034.1"/>
    </source>
</evidence>
<gene>
    <name evidence="3" type="ORF">CKY28_06805</name>
</gene>
<dbReference type="Pfam" id="PF18818">
    <property type="entry name" value="MPTase-PolyVal"/>
    <property type="match status" value="1"/>
</dbReference>
<dbReference type="InterPro" id="IPR013610">
    <property type="entry name" value="ArdC_N"/>
</dbReference>
<evidence type="ECO:0000259" key="1">
    <source>
        <dbReference type="Pfam" id="PF08401"/>
    </source>
</evidence>
<dbReference type="OrthoDB" id="9792687at2"/>
<evidence type="ECO:0000259" key="2">
    <source>
        <dbReference type="Pfam" id="PF18818"/>
    </source>
</evidence>
<dbReference type="Pfam" id="PF08401">
    <property type="entry name" value="ArdcN"/>
    <property type="match status" value="1"/>
</dbReference>
<dbReference type="AlphaFoldDB" id="A0A2A2SIC8"/>
<feature type="domain" description="Polyvalent protein metallopeptidase" evidence="2">
    <location>
        <begin position="155"/>
        <end position="279"/>
    </location>
</feature>
<dbReference type="EMBL" id="NSLI01000002">
    <property type="protein sequence ID" value="PAX09034.1"/>
    <property type="molecule type" value="Genomic_DNA"/>
</dbReference>
<dbReference type="GO" id="GO:0003697">
    <property type="term" value="F:single-stranded DNA binding"/>
    <property type="evidence" value="ECO:0007669"/>
    <property type="project" value="InterPro"/>
</dbReference>
<dbReference type="RefSeq" id="WP_095997532.1">
    <property type="nucleotide sequence ID" value="NZ_NSLI01000002.1"/>
</dbReference>
<comment type="caution">
    <text evidence="3">The sequence shown here is derived from an EMBL/GenBank/DDBJ whole genome shotgun (WGS) entry which is preliminary data.</text>
</comment>
<dbReference type="PIRSF" id="PIRSF037112">
    <property type="entry name" value="Antirestriction_ArdC"/>
    <property type="match status" value="1"/>
</dbReference>
<dbReference type="Proteomes" id="UP000218151">
    <property type="component" value="Unassembled WGS sequence"/>
</dbReference>
<keyword evidence="4" id="KW-1185">Reference proteome</keyword>
<reference evidence="4" key="1">
    <citation type="submission" date="2017-09" db="EMBL/GenBank/DDBJ databases">
        <authorList>
            <person name="Feng G."/>
            <person name="Zhu H."/>
        </authorList>
    </citation>
    <scope>NUCLEOTIDE SEQUENCE [LARGE SCALE GENOMIC DNA]</scope>
    <source>
        <strain evidence="4">1PNM-20</strain>
    </source>
</reference>
<dbReference type="InterPro" id="IPR041459">
    <property type="entry name" value="MPTase-PolyVal"/>
</dbReference>
<feature type="domain" description="N-terminal" evidence="1">
    <location>
        <begin position="12"/>
        <end position="126"/>
    </location>
</feature>
<name>A0A2A2SIC8_9SPHN</name>
<proteinExistence type="predicted"/>
<organism evidence="3 4">
    <name type="scientific">Sphingomonas lenta</name>
    <dbReference type="NCBI Taxonomy" id="1141887"/>
    <lineage>
        <taxon>Bacteria</taxon>
        <taxon>Pseudomonadati</taxon>
        <taxon>Pseudomonadota</taxon>
        <taxon>Alphaproteobacteria</taxon>
        <taxon>Sphingomonadales</taxon>
        <taxon>Sphingomonadaceae</taxon>
        <taxon>Sphingomonas</taxon>
    </lineage>
</organism>
<protein>
    <submittedName>
        <fullName evidence="3">Antirestriction protein</fullName>
    </submittedName>
</protein>
<sequence length="306" mass="33910">MHSQTNPRPNPAETITRAIIERLEAGVKPWVQPWTGASISRPLRACGTPYQGINVVWLWMTAQMGGFASPYWMTYLQAQKLGGQVRRGERSTIAVFYKSYSAEVEDRNTGETQQEARRVLKSFPVFNASQVDGLPERFSPAPPAPVQPADRDPALAAFFAQVPASLRNQGVEAYYEPGVDRITMPPETLFRDLDHYWATLAHELAHWTGHRTRLDRDLGQRFGTSAYAMEELVAELASALIGADLGLPVAHLDHHASYIASWLKVLRSDSRAVLTAAAKAEQAAQLILSLGRPTAEHRFEPELLAA</sequence>